<organism evidence="9 10">
    <name type="scientific">Shimia marina</name>
    <dbReference type="NCBI Taxonomy" id="321267"/>
    <lineage>
        <taxon>Bacteria</taxon>
        <taxon>Pseudomonadati</taxon>
        <taxon>Pseudomonadota</taxon>
        <taxon>Alphaproteobacteria</taxon>
        <taxon>Rhodobacterales</taxon>
        <taxon>Roseobacteraceae</taxon>
    </lineage>
</organism>
<dbReference type="EMBL" id="CYPW01000008">
    <property type="protein sequence ID" value="CUH51870.1"/>
    <property type="molecule type" value="Genomic_DNA"/>
</dbReference>
<proteinExistence type="inferred from homology"/>
<accession>A0A0P1EP48</accession>
<dbReference type="Proteomes" id="UP000054823">
    <property type="component" value="Unassembled WGS sequence"/>
</dbReference>
<protein>
    <submittedName>
        <fullName evidence="9">Zinc transporter ZupT</fullName>
    </submittedName>
</protein>
<feature type="transmembrane region" description="Helical" evidence="8">
    <location>
        <begin position="6"/>
        <end position="30"/>
    </location>
</feature>
<keyword evidence="4 8" id="KW-0812">Transmembrane</keyword>
<gene>
    <name evidence="9" type="primary">zupT</name>
    <name evidence="9" type="ORF">SHM7688_01309</name>
</gene>
<dbReference type="InterPro" id="IPR003689">
    <property type="entry name" value="ZIP"/>
</dbReference>
<dbReference type="Pfam" id="PF02535">
    <property type="entry name" value="Zip"/>
    <property type="match status" value="1"/>
</dbReference>
<dbReference type="PANTHER" id="PTHR11040:SF211">
    <property type="entry name" value="ZINC TRANSPORTER ZIP11"/>
    <property type="match status" value="1"/>
</dbReference>
<sequence length="260" mass="26604">MEPLSPIALGFLGSLAAGSLTAVGAVPVLFGRIPSRATRDLLLGFAAGVMLAASFFSLIIPALDAAEGQFDNGALPAAIVCVAILLGMGAIALMNERLPHEHFKTGREGPDAASLRRVWLFIIAITIHNFPEGLAVGVGFGADGLSGGLPLAIGIGLQNAPEGLGVAVSLLGEGYSRLRAWGIAALTGLVEPVGGLLGAGIISLSQPLLPWGLAFAAGAMLYVISHEIIPETHRSGHQNRATLGLAVGLVIMLFLDVWLG</sequence>
<comment type="subcellular location">
    <subcellularLocation>
        <location evidence="1">Cell membrane</location>
        <topology evidence="1">Multi-pass membrane protein</topology>
    </subcellularLocation>
</comment>
<evidence type="ECO:0000256" key="2">
    <source>
        <dbReference type="ARBA" id="ARBA00006939"/>
    </source>
</evidence>
<evidence type="ECO:0000313" key="10">
    <source>
        <dbReference type="Proteomes" id="UP000054823"/>
    </source>
</evidence>
<keyword evidence="6 8" id="KW-1133">Transmembrane helix</keyword>
<evidence type="ECO:0000256" key="6">
    <source>
        <dbReference type="ARBA" id="ARBA00022989"/>
    </source>
</evidence>
<evidence type="ECO:0000256" key="4">
    <source>
        <dbReference type="ARBA" id="ARBA00022692"/>
    </source>
</evidence>
<feature type="transmembrane region" description="Helical" evidence="8">
    <location>
        <begin position="42"/>
        <end position="63"/>
    </location>
</feature>
<reference evidence="9 10" key="1">
    <citation type="submission" date="2015-09" db="EMBL/GenBank/DDBJ databases">
        <authorList>
            <consortium name="Swine Surveillance"/>
        </authorList>
    </citation>
    <scope>NUCLEOTIDE SEQUENCE [LARGE SCALE GENOMIC DNA]</scope>
    <source>
        <strain evidence="9 10">CECT 7688</strain>
    </source>
</reference>
<keyword evidence="7 8" id="KW-0472">Membrane</keyword>
<evidence type="ECO:0000256" key="1">
    <source>
        <dbReference type="ARBA" id="ARBA00004651"/>
    </source>
</evidence>
<dbReference type="OrthoDB" id="9787346at2"/>
<comment type="similarity">
    <text evidence="2">Belongs to the ZIP transporter (TC 2.A.5) family.</text>
</comment>
<dbReference type="AlphaFoldDB" id="A0A0P1EP48"/>
<dbReference type="PANTHER" id="PTHR11040">
    <property type="entry name" value="ZINC/IRON TRANSPORTER"/>
    <property type="match status" value="1"/>
</dbReference>
<evidence type="ECO:0000256" key="8">
    <source>
        <dbReference type="SAM" id="Phobius"/>
    </source>
</evidence>
<evidence type="ECO:0000256" key="7">
    <source>
        <dbReference type="ARBA" id="ARBA00023136"/>
    </source>
</evidence>
<evidence type="ECO:0000256" key="5">
    <source>
        <dbReference type="ARBA" id="ARBA00022833"/>
    </source>
</evidence>
<feature type="transmembrane region" description="Helical" evidence="8">
    <location>
        <begin position="180"/>
        <end position="202"/>
    </location>
</feature>
<dbReference type="RefSeq" id="WP_050686155.1">
    <property type="nucleotide sequence ID" value="NZ_CYPW01000008.1"/>
</dbReference>
<evidence type="ECO:0000313" key="9">
    <source>
        <dbReference type="EMBL" id="CUH51870.1"/>
    </source>
</evidence>
<feature type="transmembrane region" description="Helical" evidence="8">
    <location>
        <begin position="75"/>
        <end position="94"/>
    </location>
</feature>
<evidence type="ECO:0000256" key="3">
    <source>
        <dbReference type="ARBA" id="ARBA00022475"/>
    </source>
</evidence>
<keyword evidence="5" id="KW-0862">Zinc</keyword>
<dbReference type="STRING" id="321267.SHM7688_01309"/>
<name>A0A0P1EP48_9RHOB</name>
<keyword evidence="3" id="KW-1003">Cell membrane</keyword>
<keyword evidence="10" id="KW-1185">Reference proteome</keyword>
<feature type="transmembrane region" description="Helical" evidence="8">
    <location>
        <begin position="208"/>
        <end position="229"/>
    </location>
</feature>
<feature type="transmembrane region" description="Helical" evidence="8">
    <location>
        <begin position="241"/>
        <end position="259"/>
    </location>
</feature>
<dbReference type="GO" id="GO:0005886">
    <property type="term" value="C:plasma membrane"/>
    <property type="evidence" value="ECO:0007669"/>
    <property type="project" value="UniProtKB-SubCell"/>
</dbReference>
<dbReference type="GO" id="GO:0005385">
    <property type="term" value="F:zinc ion transmembrane transporter activity"/>
    <property type="evidence" value="ECO:0007669"/>
    <property type="project" value="TreeGrafter"/>
</dbReference>